<evidence type="ECO:0000256" key="3">
    <source>
        <dbReference type="ARBA" id="ARBA00023163"/>
    </source>
</evidence>
<organism evidence="5 6">
    <name type="scientific">Anaerobiospirillum thomasii</name>
    <dbReference type="NCBI Taxonomy" id="179995"/>
    <lineage>
        <taxon>Bacteria</taxon>
        <taxon>Pseudomonadati</taxon>
        <taxon>Pseudomonadota</taxon>
        <taxon>Gammaproteobacteria</taxon>
        <taxon>Aeromonadales</taxon>
        <taxon>Succinivibrionaceae</taxon>
        <taxon>Anaerobiospirillum</taxon>
    </lineage>
</organism>
<keyword evidence="6" id="KW-1185">Reference proteome</keyword>
<evidence type="ECO:0000313" key="6">
    <source>
        <dbReference type="Proteomes" id="UP000250086"/>
    </source>
</evidence>
<evidence type="ECO:0000313" key="5">
    <source>
        <dbReference type="EMBL" id="SPT69415.1"/>
    </source>
</evidence>
<dbReference type="PANTHER" id="PTHR43132:SF6">
    <property type="entry name" value="HTH-TYPE TRANSCRIPTIONAL REPRESSOR CZRA"/>
    <property type="match status" value="1"/>
</dbReference>
<name>A0A2X0V9D5_9GAMM</name>
<dbReference type="SMART" id="SM00418">
    <property type="entry name" value="HTH_ARSR"/>
    <property type="match status" value="1"/>
</dbReference>
<dbReference type="InterPro" id="IPR036388">
    <property type="entry name" value="WH-like_DNA-bd_sf"/>
</dbReference>
<dbReference type="GO" id="GO:0003677">
    <property type="term" value="F:DNA binding"/>
    <property type="evidence" value="ECO:0007669"/>
    <property type="project" value="UniProtKB-KW"/>
</dbReference>
<dbReference type="EMBL" id="UAPV01000001">
    <property type="protein sequence ID" value="SPT69415.1"/>
    <property type="molecule type" value="Genomic_DNA"/>
</dbReference>
<protein>
    <submittedName>
        <fullName evidence="5">Transcriptional repressor smtB homolog</fullName>
    </submittedName>
</protein>
<dbReference type="InterPro" id="IPR051011">
    <property type="entry name" value="Metal_resp_trans_reg"/>
</dbReference>
<gene>
    <name evidence="5" type="primary">ziaR</name>
    <name evidence="5" type="ORF">NCTC13093_00787</name>
</gene>
<dbReference type="AlphaFoldDB" id="A0A2X0V9D5"/>
<dbReference type="InterPro" id="IPR001845">
    <property type="entry name" value="HTH_ArsR_DNA-bd_dom"/>
</dbReference>
<dbReference type="InterPro" id="IPR036390">
    <property type="entry name" value="WH_DNA-bd_sf"/>
</dbReference>
<feature type="domain" description="HTH arsR-type" evidence="4">
    <location>
        <begin position="20"/>
        <end position="115"/>
    </location>
</feature>
<dbReference type="SUPFAM" id="SSF46785">
    <property type="entry name" value="Winged helix' DNA-binding domain"/>
    <property type="match status" value="1"/>
</dbReference>
<dbReference type="RefSeq" id="WP_113743591.1">
    <property type="nucleotide sequence ID" value="NZ_UAPU01000007.1"/>
</dbReference>
<keyword evidence="2" id="KW-0238">DNA-binding</keyword>
<dbReference type="InterPro" id="IPR018334">
    <property type="entry name" value="ArsR_HTH"/>
</dbReference>
<keyword evidence="1" id="KW-0805">Transcription regulation</keyword>
<dbReference type="CDD" id="cd00090">
    <property type="entry name" value="HTH_ARSR"/>
    <property type="match status" value="1"/>
</dbReference>
<dbReference type="InterPro" id="IPR011991">
    <property type="entry name" value="ArsR-like_HTH"/>
</dbReference>
<reference evidence="5 6" key="1">
    <citation type="submission" date="2018-06" db="EMBL/GenBank/DDBJ databases">
        <authorList>
            <consortium name="Pathogen Informatics"/>
            <person name="Doyle S."/>
        </authorList>
    </citation>
    <scope>NUCLEOTIDE SEQUENCE [LARGE SCALE GENOMIC DNA]</scope>
    <source>
        <strain evidence="5 6">NCTC13093</strain>
    </source>
</reference>
<evidence type="ECO:0000259" key="4">
    <source>
        <dbReference type="PROSITE" id="PS50987"/>
    </source>
</evidence>
<dbReference type="Gene3D" id="1.10.10.10">
    <property type="entry name" value="Winged helix-like DNA-binding domain superfamily/Winged helix DNA-binding domain"/>
    <property type="match status" value="1"/>
</dbReference>
<evidence type="ECO:0000256" key="2">
    <source>
        <dbReference type="ARBA" id="ARBA00023125"/>
    </source>
</evidence>
<dbReference type="PROSITE" id="PS00846">
    <property type="entry name" value="HTH_ARSR_1"/>
    <property type="match status" value="1"/>
</dbReference>
<dbReference type="GO" id="GO:0003700">
    <property type="term" value="F:DNA-binding transcription factor activity"/>
    <property type="evidence" value="ECO:0007669"/>
    <property type="project" value="InterPro"/>
</dbReference>
<evidence type="ECO:0000256" key="1">
    <source>
        <dbReference type="ARBA" id="ARBA00023015"/>
    </source>
</evidence>
<accession>A0A2X0V9D5</accession>
<dbReference type="Pfam" id="PF01022">
    <property type="entry name" value="HTH_5"/>
    <property type="match status" value="1"/>
</dbReference>
<proteinExistence type="predicted"/>
<dbReference type="PANTHER" id="PTHR43132">
    <property type="entry name" value="ARSENICAL RESISTANCE OPERON REPRESSOR ARSR-RELATED"/>
    <property type="match status" value="1"/>
</dbReference>
<dbReference type="PROSITE" id="PS50987">
    <property type="entry name" value="HTH_ARSR_2"/>
    <property type="match status" value="1"/>
</dbReference>
<keyword evidence="3" id="KW-0804">Transcription</keyword>
<dbReference type="Proteomes" id="UP000250086">
    <property type="component" value="Unassembled WGS sequence"/>
</dbReference>
<dbReference type="NCBIfam" id="NF033788">
    <property type="entry name" value="HTH_metalloreg"/>
    <property type="match status" value="1"/>
</dbReference>
<sequence length="117" mass="13300">MSESKVCSSEEIIEIKKLMHSNDDLVLASAFFKSFSDPTRLTIVNALYVHGALCVSDLCEILNMSKSAVSHQLSKLRRYNLVKIRNEGRRVFYALSDSHVKQVFAMTMSHIKEEDCD</sequence>
<dbReference type="PRINTS" id="PR00778">
    <property type="entry name" value="HTHARSR"/>
</dbReference>
<dbReference type="OrthoDB" id="9796124at2"/>